<dbReference type="Proteomes" id="UP000274131">
    <property type="component" value="Unassembled WGS sequence"/>
</dbReference>
<evidence type="ECO:0000256" key="2">
    <source>
        <dbReference type="ARBA" id="ARBA00011245"/>
    </source>
</evidence>
<dbReference type="GO" id="GO:0005634">
    <property type="term" value="C:nucleus"/>
    <property type="evidence" value="ECO:0007669"/>
    <property type="project" value="UniProtKB-SubCell"/>
</dbReference>
<proteinExistence type="predicted"/>
<dbReference type="Pfam" id="PF08925">
    <property type="entry name" value="DUF1907"/>
    <property type="match status" value="1"/>
</dbReference>
<keyword evidence="9" id="KW-1185">Reference proteome</keyword>
<keyword evidence="4" id="KW-0378">Hydrolase</keyword>
<comment type="subunit">
    <text evidence="2">Monomer.</text>
</comment>
<feature type="domain" description="DUF1907" evidence="7">
    <location>
        <begin position="3"/>
        <end position="251"/>
    </location>
</feature>
<evidence type="ECO:0000259" key="7">
    <source>
        <dbReference type="SMART" id="SM01168"/>
    </source>
</evidence>
<evidence type="ECO:0000256" key="5">
    <source>
        <dbReference type="ARBA" id="ARBA00022833"/>
    </source>
</evidence>
<comment type="subcellular location">
    <subcellularLocation>
        <location evidence="1">Nucleus</location>
    </subcellularLocation>
</comment>
<protein>
    <submittedName>
        <fullName evidence="10">DUF1907 domain-containing protein</fullName>
    </submittedName>
</protein>
<dbReference type="EMBL" id="UXUI01009454">
    <property type="protein sequence ID" value="VDD93747.1"/>
    <property type="molecule type" value="Genomic_DNA"/>
</dbReference>
<evidence type="ECO:0000256" key="3">
    <source>
        <dbReference type="ARBA" id="ARBA00022723"/>
    </source>
</evidence>
<evidence type="ECO:0000256" key="1">
    <source>
        <dbReference type="ARBA" id="ARBA00004123"/>
    </source>
</evidence>
<accession>A0A0N4VEE8</accession>
<evidence type="ECO:0000313" key="9">
    <source>
        <dbReference type="Proteomes" id="UP000274131"/>
    </source>
</evidence>
<reference evidence="10" key="1">
    <citation type="submission" date="2017-02" db="UniProtKB">
        <authorList>
            <consortium name="WormBaseParasite"/>
        </authorList>
    </citation>
    <scope>IDENTIFICATION</scope>
</reference>
<keyword evidence="6" id="KW-0539">Nucleus</keyword>
<dbReference type="GO" id="GO:0008270">
    <property type="term" value="F:zinc ion binding"/>
    <property type="evidence" value="ECO:0007669"/>
    <property type="project" value="TreeGrafter"/>
</dbReference>
<name>A0A0N4VEE8_ENTVE</name>
<dbReference type="PANTHER" id="PTHR13204:SF1">
    <property type="entry name" value="ESTER HYDROLASE C11ORF54"/>
    <property type="match status" value="1"/>
</dbReference>
<dbReference type="InterPro" id="IPR015021">
    <property type="entry name" value="C11orf54_DUF1907"/>
</dbReference>
<dbReference type="SMART" id="SM01168">
    <property type="entry name" value="DUF1907"/>
    <property type="match status" value="1"/>
</dbReference>
<dbReference type="WBParaSite" id="EVEC_0000905701-mRNA-1">
    <property type="protein sequence ID" value="EVEC_0000905701-mRNA-1"/>
    <property type="gene ID" value="EVEC_0000905701"/>
</dbReference>
<evidence type="ECO:0000313" key="8">
    <source>
        <dbReference type="EMBL" id="VDD93747.1"/>
    </source>
</evidence>
<dbReference type="PANTHER" id="PTHR13204">
    <property type="entry name" value="PTD012 PROTEIN"/>
    <property type="match status" value="1"/>
</dbReference>
<reference evidence="8 9" key="2">
    <citation type="submission" date="2018-10" db="EMBL/GenBank/DDBJ databases">
        <authorList>
            <consortium name="Pathogen Informatics"/>
        </authorList>
    </citation>
    <scope>NUCLEOTIDE SEQUENCE [LARGE SCALE GENOMIC DNA]</scope>
</reference>
<organism evidence="10">
    <name type="scientific">Enterobius vermicularis</name>
    <name type="common">Human pinworm</name>
    <dbReference type="NCBI Taxonomy" id="51028"/>
    <lineage>
        <taxon>Eukaryota</taxon>
        <taxon>Metazoa</taxon>
        <taxon>Ecdysozoa</taxon>
        <taxon>Nematoda</taxon>
        <taxon>Chromadorea</taxon>
        <taxon>Rhabditida</taxon>
        <taxon>Spirurina</taxon>
        <taxon>Oxyuridomorpha</taxon>
        <taxon>Oxyuroidea</taxon>
        <taxon>Oxyuridae</taxon>
        <taxon>Enterobius</taxon>
    </lineage>
</organism>
<evidence type="ECO:0000256" key="4">
    <source>
        <dbReference type="ARBA" id="ARBA00022801"/>
    </source>
</evidence>
<sequence length="254" mass="27904">MTASSMGSSLRIAEVGGVSNLFPTPQKNKYYNLKELAETCELSDGFIFGPGGGPRHIIGTNCEMVADACFEKGKEKVAVKMGVVTTKVPQGHEMITTEKPEFCLMANLGVCKGSIPTSVLKIKARKRLGDLNFPEAVRRAIATHYKDQLVSCAGIFLLKGSKARIHVMPDFPSGSFASAEEMEKWLKIFEIDGPIVAASVIHSKSVDNYKLRLEHTHCYNKHEAGHYYCDTDPESVEYEGYFAVASAVYRIDLA</sequence>
<dbReference type="GO" id="GO:0016788">
    <property type="term" value="F:hydrolase activity, acting on ester bonds"/>
    <property type="evidence" value="ECO:0007669"/>
    <property type="project" value="TreeGrafter"/>
</dbReference>
<dbReference type="OrthoDB" id="5119241at2759"/>
<keyword evidence="5" id="KW-0862">Zinc</keyword>
<dbReference type="AlphaFoldDB" id="A0A0N4VEE8"/>
<dbReference type="SUPFAM" id="SSF117856">
    <property type="entry name" value="AF0104/ALDC/Ptd012-like"/>
    <property type="match status" value="1"/>
</dbReference>
<gene>
    <name evidence="8" type="ORF">EVEC_LOCUS8498</name>
</gene>
<evidence type="ECO:0000256" key="6">
    <source>
        <dbReference type="ARBA" id="ARBA00023242"/>
    </source>
</evidence>
<keyword evidence="3" id="KW-0479">Metal-binding</keyword>
<evidence type="ECO:0000313" key="10">
    <source>
        <dbReference type="WBParaSite" id="EVEC_0000905701-mRNA-1"/>
    </source>
</evidence>